<name>D3F231_CONWI</name>
<dbReference type="InterPro" id="IPR021787">
    <property type="entry name" value="DUF3352"/>
</dbReference>
<sequence precursor="true">MHPPQPRRAARLRSTALAVLLLLAALLFAACGSEDEQQSAAGPATVVPPSAALYGEALVRPGGDVGEGVRTAIRRVARIDDPGAELVRSLDEEFAEGAGSYSYASDIEPWLGDTIGGFLLAGSGADLEHPDGAFVVAVRDRDAAEKLLDRTRADGDSRRGGTIDGVSYDVDEQEELAIALVGDFMVVGTLPGLRAAVAASRGESLADSARFTDAVDALDPDRLAWAWIDPRPLLPLVLAEQDEVDPELTRLLDSDAARNAEPATVSLTARADEIVLDVAGDADVLPQQEGEGAVSIRDLPGDAWLALATPPLGALISRSIRQSGQYDTAARAIREVAGLDLDRDLLGWLGGVAAFVRGTSPLDLGGGLVLGSSDAAASQRLVSRLERIVGNMGLPTAPTTGAGDGFQVRIPQLPQPIVVLAEGDRVAIALGLASARDALDPSESFADGEPGKSAIASLGDGFEPSLVLVFDPLLNLLGSLGLDSDPDFRSALPYLGAYRSLAAGTKYEDDRVELRIVAALQDSTTP</sequence>
<dbReference type="HOGENOM" id="CLU_517514_0_0_11"/>
<dbReference type="OrthoDB" id="5241887at2"/>
<dbReference type="Pfam" id="PF11832">
    <property type="entry name" value="DUF3352"/>
    <property type="match status" value="1"/>
</dbReference>
<evidence type="ECO:0000256" key="1">
    <source>
        <dbReference type="SAM" id="SignalP"/>
    </source>
</evidence>
<reference evidence="3" key="2">
    <citation type="submission" date="2010-01" db="EMBL/GenBank/DDBJ databases">
        <title>The complete genome of Conexibacter woesei DSM 14684.</title>
        <authorList>
            <consortium name="US DOE Joint Genome Institute (JGI-PGF)"/>
            <person name="Lucas S."/>
            <person name="Copeland A."/>
            <person name="Lapidus A."/>
            <person name="Glavina del Rio T."/>
            <person name="Dalin E."/>
            <person name="Tice H."/>
            <person name="Bruce D."/>
            <person name="Goodwin L."/>
            <person name="Pitluck S."/>
            <person name="Kyrpides N."/>
            <person name="Mavromatis K."/>
            <person name="Ivanova N."/>
            <person name="Mikhailova N."/>
            <person name="Chertkov O."/>
            <person name="Brettin T."/>
            <person name="Detter J.C."/>
            <person name="Han C."/>
            <person name="Larimer F."/>
            <person name="Land M."/>
            <person name="Hauser L."/>
            <person name="Markowitz V."/>
            <person name="Cheng J.-F."/>
            <person name="Hugenholtz P."/>
            <person name="Woyke T."/>
            <person name="Wu D."/>
            <person name="Pukall R."/>
            <person name="Steenblock K."/>
            <person name="Schneider S."/>
            <person name="Klenk H.-P."/>
            <person name="Eisen J.A."/>
        </authorList>
    </citation>
    <scope>NUCLEOTIDE SEQUENCE [LARGE SCALE GENOMIC DNA]</scope>
    <source>
        <strain evidence="3">DSM 14684 / CIP 108061 / JCM 11494 / NBRC 100937 / ID131577</strain>
    </source>
</reference>
<keyword evidence="1" id="KW-0732">Signal</keyword>
<dbReference type="PROSITE" id="PS51257">
    <property type="entry name" value="PROKAR_LIPOPROTEIN"/>
    <property type="match status" value="1"/>
</dbReference>
<proteinExistence type="predicted"/>
<accession>D3F231</accession>
<dbReference type="Proteomes" id="UP000008229">
    <property type="component" value="Chromosome"/>
</dbReference>
<evidence type="ECO:0000313" key="3">
    <source>
        <dbReference type="Proteomes" id="UP000008229"/>
    </source>
</evidence>
<feature type="chain" id="PRO_5039196708" description="DUF3352 domain-containing protein" evidence="1">
    <location>
        <begin position="30"/>
        <end position="526"/>
    </location>
</feature>
<dbReference type="RefSeq" id="WP_012933257.1">
    <property type="nucleotide sequence ID" value="NC_013739.1"/>
</dbReference>
<dbReference type="AlphaFoldDB" id="D3F231"/>
<dbReference type="STRING" id="469383.Cwoe_1780"/>
<protein>
    <recommendedName>
        <fullName evidence="4">DUF3352 domain-containing protein</fullName>
    </recommendedName>
</protein>
<gene>
    <name evidence="2" type="ordered locus">Cwoe_1780</name>
</gene>
<keyword evidence="3" id="KW-1185">Reference proteome</keyword>
<feature type="signal peptide" evidence="1">
    <location>
        <begin position="1"/>
        <end position="29"/>
    </location>
</feature>
<organism evidence="2 3">
    <name type="scientific">Conexibacter woesei (strain DSM 14684 / CCUG 47730 / CIP 108061 / JCM 11494 / NBRC 100937 / ID131577)</name>
    <dbReference type="NCBI Taxonomy" id="469383"/>
    <lineage>
        <taxon>Bacteria</taxon>
        <taxon>Bacillati</taxon>
        <taxon>Actinomycetota</taxon>
        <taxon>Thermoleophilia</taxon>
        <taxon>Solirubrobacterales</taxon>
        <taxon>Conexibacteraceae</taxon>
        <taxon>Conexibacter</taxon>
    </lineage>
</organism>
<dbReference type="KEGG" id="cwo:Cwoe_1780"/>
<evidence type="ECO:0000313" key="2">
    <source>
        <dbReference type="EMBL" id="ADB50206.1"/>
    </source>
</evidence>
<evidence type="ECO:0008006" key="4">
    <source>
        <dbReference type="Google" id="ProtNLM"/>
    </source>
</evidence>
<dbReference type="eggNOG" id="ENOG5033KWB">
    <property type="taxonomic scope" value="Bacteria"/>
</dbReference>
<reference evidence="2 3" key="1">
    <citation type="journal article" date="2010" name="Stand. Genomic Sci.">
        <title>Complete genome sequence of Conexibacter woesei type strain (ID131577).</title>
        <authorList>
            <person name="Pukall R."/>
            <person name="Lapidus A."/>
            <person name="Glavina Del Rio T."/>
            <person name="Copeland A."/>
            <person name="Tice H."/>
            <person name="Cheng J.-F."/>
            <person name="Lucas S."/>
            <person name="Chen F."/>
            <person name="Nolan M."/>
            <person name="Bruce D."/>
            <person name="Goodwin L."/>
            <person name="Pitluck S."/>
            <person name="Mavromatis K."/>
            <person name="Ivanova N."/>
            <person name="Ovchinnikova G."/>
            <person name="Pati A."/>
            <person name="Chen A."/>
            <person name="Palaniappan K."/>
            <person name="Land M."/>
            <person name="Hauser L."/>
            <person name="Chang Y.-J."/>
            <person name="Jeffries C.D."/>
            <person name="Chain P."/>
            <person name="Meincke L."/>
            <person name="Sims D."/>
            <person name="Brettin T."/>
            <person name="Detter J.C."/>
            <person name="Rohde M."/>
            <person name="Goeker M."/>
            <person name="Bristow J."/>
            <person name="Eisen J.A."/>
            <person name="Markowitz V."/>
            <person name="Kyrpides N.C."/>
            <person name="Klenk H.-P."/>
            <person name="Hugenholtz P."/>
        </authorList>
    </citation>
    <scope>NUCLEOTIDE SEQUENCE [LARGE SCALE GENOMIC DNA]</scope>
    <source>
        <strain evidence="3">DSM 14684 / CIP 108061 / JCM 11494 / NBRC 100937 / ID131577</strain>
    </source>
</reference>
<dbReference type="EMBL" id="CP001854">
    <property type="protein sequence ID" value="ADB50206.1"/>
    <property type="molecule type" value="Genomic_DNA"/>
</dbReference>